<dbReference type="GO" id="GO:0030655">
    <property type="term" value="P:beta-lactam antibiotic catabolic process"/>
    <property type="evidence" value="ECO:0007669"/>
    <property type="project" value="InterPro"/>
</dbReference>
<dbReference type="RefSeq" id="WP_189222039.1">
    <property type="nucleotide sequence ID" value="NZ_BMRG01000002.1"/>
</dbReference>
<dbReference type="EMBL" id="BMRG01000002">
    <property type="protein sequence ID" value="GGP42159.1"/>
    <property type="molecule type" value="Genomic_DNA"/>
</dbReference>
<feature type="domain" description="Beta-lactamase class A catalytic" evidence="2">
    <location>
        <begin position="130"/>
        <end position="262"/>
    </location>
</feature>
<dbReference type="GO" id="GO:0046677">
    <property type="term" value="P:response to antibiotic"/>
    <property type="evidence" value="ECO:0007669"/>
    <property type="project" value="InterPro"/>
</dbReference>
<protein>
    <recommendedName>
        <fullName evidence="2">Beta-lactamase class A catalytic domain-containing protein</fullName>
    </recommendedName>
</protein>
<reference evidence="3" key="1">
    <citation type="journal article" date="2014" name="Int. J. Syst. Evol. Microbiol.">
        <title>Complete genome sequence of Corynebacterium casei LMG S-19264T (=DSM 44701T), isolated from a smear-ripened cheese.</title>
        <authorList>
            <consortium name="US DOE Joint Genome Institute (JGI-PGF)"/>
            <person name="Walter F."/>
            <person name="Albersmeier A."/>
            <person name="Kalinowski J."/>
            <person name="Ruckert C."/>
        </authorList>
    </citation>
    <scope>NUCLEOTIDE SEQUENCE</scope>
    <source>
        <strain evidence="3">JCM 3313</strain>
    </source>
</reference>
<dbReference type="AlphaFoldDB" id="A0A918AIT7"/>
<gene>
    <name evidence="3" type="ORF">GCM10010185_11870</name>
</gene>
<evidence type="ECO:0000256" key="1">
    <source>
        <dbReference type="SAM" id="MobiDB-lite"/>
    </source>
</evidence>
<accession>A0A918AIT7</accession>
<sequence length="292" mass="30078">MGRLWWLVAALTTVSALAVALVLGCPPSDGAPEPSPEATPHAAVPRSSEPPGSEPPGSEPPGPSEAEIAEAVDRAAAATGVDLGLAVLDLATGALAGHNGDTPFRSASLSKLVVAVDVLGAGASDQDRHYLQRALSVSDDNAMNALWVLHDGIGAITRVAERAGLRNTTAPADPSQWGEVEMSAVDVVRLYQYVLRELPGEARDFIVSALSSAPTTAADGFDQGFGLLGLGGYTKQGWMYYLPADLYLHSAGVVGDRYAVALLSVQTGVATATARDNVTAIARTVVDALTDP</sequence>
<dbReference type="Pfam" id="PF13354">
    <property type="entry name" value="Beta-lactamase2"/>
    <property type="match status" value="1"/>
</dbReference>
<proteinExistence type="predicted"/>
<dbReference type="Gene3D" id="3.40.710.10">
    <property type="entry name" value="DD-peptidase/beta-lactamase superfamily"/>
    <property type="match status" value="1"/>
</dbReference>
<dbReference type="InterPro" id="IPR012338">
    <property type="entry name" value="Beta-lactam/transpept-like"/>
</dbReference>
<name>A0A918AIT7_9PSEU</name>
<evidence type="ECO:0000313" key="3">
    <source>
        <dbReference type="EMBL" id="GGP42159.1"/>
    </source>
</evidence>
<dbReference type="InterPro" id="IPR045155">
    <property type="entry name" value="Beta-lactam_cat"/>
</dbReference>
<reference evidence="3" key="2">
    <citation type="submission" date="2020-09" db="EMBL/GenBank/DDBJ databases">
        <authorList>
            <person name="Sun Q."/>
            <person name="Ohkuma M."/>
        </authorList>
    </citation>
    <scope>NUCLEOTIDE SEQUENCE</scope>
    <source>
        <strain evidence="3">JCM 3313</strain>
    </source>
</reference>
<dbReference type="InterPro" id="IPR000871">
    <property type="entry name" value="Beta-lactam_class-A"/>
</dbReference>
<keyword evidence="4" id="KW-1185">Reference proteome</keyword>
<dbReference type="GO" id="GO:0008800">
    <property type="term" value="F:beta-lactamase activity"/>
    <property type="evidence" value="ECO:0007669"/>
    <property type="project" value="InterPro"/>
</dbReference>
<evidence type="ECO:0000313" key="4">
    <source>
        <dbReference type="Proteomes" id="UP000639606"/>
    </source>
</evidence>
<dbReference type="PANTHER" id="PTHR35333">
    <property type="entry name" value="BETA-LACTAMASE"/>
    <property type="match status" value="1"/>
</dbReference>
<evidence type="ECO:0000259" key="2">
    <source>
        <dbReference type="Pfam" id="PF13354"/>
    </source>
</evidence>
<dbReference type="PANTHER" id="PTHR35333:SF3">
    <property type="entry name" value="BETA-LACTAMASE-TYPE TRANSPEPTIDASE FOLD CONTAINING PROTEIN"/>
    <property type="match status" value="1"/>
</dbReference>
<dbReference type="SUPFAM" id="SSF56601">
    <property type="entry name" value="beta-lactamase/transpeptidase-like"/>
    <property type="match status" value="1"/>
</dbReference>
<dbReference type="Proteomes" id="UP000639606">
    <property type="component" value="Unassembled WGS sequence"/>
</dbReference>
<comment type="caution">
    <text evidence="3">The sequence shown here is derived from an EMBL/GenBank/DDBJ whole genome shotgun (WGS) entry which is preliminary data.</text>
</comment>
<feature type="region of interest" description="Disordered" evidence="1">
    <location>
        <begin position="29"/>
        <end position="64"/>
    </location>
</feature>
<organism evidence="3 4">
    <name type="scientific">Saccharothrix coeruleofusca</name>
    <dbReference type="NCBI Taxonomy" id="33919"/>
    <lineage>
        <taxon>Bacteria</taxon>
        <taxon>Bacillati</taxon>
        <taxon>Actinomycetota</taxon>
        <taxon>Actinomycetes</taxon>
        <taxon>Pseudonocardiales</taxon>
        <taxon>Pseudonocardiaceae</taxon>
        <taxon>Saccharothrix</taxon>
    </lineage>
</organism>
<dbReference type="PROSITE" id="PS51257">
    <property type="entry name" value="PROKAR_LIPOPROTEIN"/>
    <property type="match status" value="1"/>
</dbReference>
<feature type="compositionally biased region" description="Pro residues" evidence="1">
    <location>
        <begin position="52"/>
        <end position="63"/>
    </location>
</feature>